<reference evidence="1 2" key="1">
    <citation type="submission" date="2021-10" db="EMBL/GenBank/DDBJ databases">
        <title>Collection of gut derived symbiotic bacterial strains cultured from healthy donors.</title>
        <authorList>
            <person name="Lin H."/>
            <person name="Littmann E."/>
            <person name="Kohout C."/>
            <person name="Pamer E.G."/>
        </authorList>
    </citation>
    <scope>NUCLEOTIDE SEQUENCE [LARGE SCALE GENOMIC DNA]</scope>
    <source>
        <strain evidence="1 2">DFI.1.165</strain>
    </source>
</reference>
<comment type="caution">
    <text evidence="1">The sequence shown here is derived from an EMBL/GenBank/DDBJ whole genome shotgun (WGS) entry which is preliminary data.</text>
</comment>
<evidence type="ECO:0000313" key="1">
    <source>
        <dbReference type="EMBL" id="MCB7389250.1"/>
    </source>
</evidence>
<name>A0ABS8DLD0_9FIRM</name>
<sequence length="233" mass="25163">MDKNNLSVQASLDTSKLKKDLEKFEGKIKLNTDTKSLKKQLEATLKGMTVKPSLDTSQIEKQLNKFNGVLKVNADTNTLTQQLESAISNASQNATANIHCSLSGMDTVMAQLKNAATSNHDIKLNVSADTSGLQQYTSQLEKLAQLSSQIQLPKINTTAMQIEASLPKASSTIPSSVAAPASSIKEANTESRSFLDTLNQITTIANTPLTWFSDRGIIKGYDGMLKGLSKNLD</sequence>
<keyword evidence="2" id="KW-1185">Reference proteome</keyword>
<gene>
    <name evidence="1" type="ORF">LIZ65_18365</name>
</gene>
<protein>
    <submittedName>
        <fullName evidence="1">Uncharacterized protein</fullName>
    </submittedName>
</protein>
<dbReference type="Proteomes" id="UP001299546">
    <property type="component" value="Unassembled WGS sequence"/>
</dbReference>
<proteinExistence type="predicted"/>
<evidence type="ECO:0000313" key="2">
    <source>
        <dbReference type="Proteomes" id="UP001299546"/>
    </source>
</evidence>
<accession>A0ABS8DLD0</accession>
<dbReference type="RefSeq" id="WP_066735864.1">
    <property type="nucleotide sequence ID" value="NZ_JAJCIS010000021.1"/>
</dbReference>
<organism evidence="1 2">
    <name type="scientific">Bariatricus massiliensis</name>
    <dbReference type="NCBI Taxonomy" id="1745713"/>
    <lineage>
        <taxon>Bacteria</taxon>
        <taxon>Bacillati</taxon>
        <taxon>Bacillota</taxon>
        <taxon>Clostridia</taxon>
        <taxon>Lachnospirales</taxon>
        <taxon>Lachnospiraceae</taxon>
        <taxon>Bariatricus</taxon>
    </lineage>
</organism>
<dbReference type="EMBL" id="JAJCIS010000021">
    <property type="protein sequence ID" value="MCB7389250.1"/>
    <property type="molecule type" value="Genomic_DNA"/>
</dbReference>